<evidence type="ECO:0000256" key="2">
    <source>
        <dbReference type="ARBA" id="ARBA00023125"/>
    </source>
</evidence>
<dbReference type="PROSITE" id="PS50977">
    <property type="entry name" value="HTH_TETR_2"/>
    <property type="match status" value="1"/>
</dbReference>
<sequence length="221" mass="24608">MNEIPEIPACPSGDDIVTRVTDAALVCVSRNGFDRTTIDDIVTLSGVPRTTIYRKIGTRDAILHAMLTQLATPHQERSAVLAAGSGTWLERLEAVINLTINTMDEYPWLKAIIQQGLSAPSLALFDGVNRSLGGNVLRRMLAARASERKWTDDVSTDELLHWLLRQILVLGGESMTDSLWVGRQVRLFIMPVFSRLDNANTLATTEDQLNRIEDKLSRLIR</sequence>
<evidence type="ECO:0000313" key="7">
    <source>
        <dbReference type="Proteomes" id="UP001176468"/>
    </source>
</evidence>
<evidence type="ECO:0000256" key="1">
    <source>
        <dbReference type="ARBA" id="ARBA00023015"/>
    </source>
</evidence>
<feature type="domain" description="HTH tetR-type" evidence="5">
    <location>
        <begin position="14"/>
        <end position="74"/>
    </location>
</feature>
<dbReference type="RefSeq" id="WP_304562060.1">
    <property type="nucleotide sequence ID" value="NZ_JAUQSZ010000010.1"/>
</dbReference>
<dbReference type="SUPFAM" id="SSF46689">
    <property type="entry name" value="Homeodomain-like"/>
    <property type="match status" value="1"/>
</dbReference>
<proteinExistence type="predicted"/>
<keyword evidence="7" id="KW-1185">Reference proteome</keyword>
<reference evidence="6" key="1">
    <citation type="submission" date="2023-07" db="EMBL/GenBank/DDBJ databases">
        <authorList>
            <person name="Kim M.K."/>
        </authorList>
    </citation>
    <scope>NUCLEOTIDE SEQUENCE</scope>
    <source>
        <strain evidence="6">CA1-15</strain>
    </source>
</reference>
<keyword evidence="2 4" id="KW-0238">DNA-binding</keyword>
<evidence type="ECO:0000259" key="5">
    <source>
        <dbReference type="PROSITE" id="PS50977"/>
    </source>
</evidence>
<dbReference type="InterPro" id="IPR009057">
    <property type="entry name" value="Homeodomain-like_sf"/>
</dbReference>
<dbReference type="InterPro" id="IPR001647">
    <property type="entry name" value="HTH_TetR"/>
</dbReference>
<name>A0ABT9A3Q3_9SPHN</name>
<gene>
    <name evidence="6" type="ORF">Q5H94_14830</name>
</gene>
<accession>A0ABT9A3Q3</accession>
<dbReference type="Gene3D" id="1.10.357.10">
    <property type="entry name" value="Tetracycline Repressor, domain 2"/>
    <property type="match status" value="1"/>
</dbReference>
<evidence type="ECO:0000256" key="3">
    <source>
        <dbReference type="ARBA" id="ARBA00023163"/>
    </source>
</evidence>
<dbReference type="PANTHER" id="PTHR30055">
    <property type="entry name" value="HTH-TYPE TRANSCRIPTIONAL REGULATOR RUTR"/>
    <property type="match status" value="1"/>
</dbReference>
<feature type="DNA-binding region" description="H-T-H motif" evidence="4">
    <location>
        <begin position="37"/>
        <end position="56"/>
    </location>
</feature>
<protein>
    <submittedName>
        <fullName evidence="6">TetR/AcrR family transcriptional regulator</fullName>
    </submittedName>
</protein>
<organism evidence="6 7">
    <name type="scientific">Sphingomonas immobilis</name>
    <dbReference type="NCBI Taxonomy" id="3063997"/>
    <lineage>
        <taxon>Bacteria</taxon>
        <taxon>Pseudomonadati</taxon>
        <taxon>Pseudomonadota</taxon>
        <taxon>Alphaproteobacteria</taxon>
        <taxon>Sphingomonadales</taxon>
        <taxon>Sphingomonadaceae</taxon>
        <taxon>Sphingomonas</taxon>
    </lineage>
</organism>
<dbReference type="InterPro" id="IPR050109">
    <property type="entry name" value="HTH-type_TetR-like_transc_reg"/>
</dbReference>
<evidence type="ECO:0000313" key="6">
    <source>
        <dbReference type="EMBL" id="MDO7843606.1"/>
    </source>
</evidence>
<keyword evidence="3" id="KW-0804">Transcription</keyword>
<dbReference type="Pfam" id="PF00440">
    <property type="entry name" value="TetR_N"/>
    <property type="match status" value="1"/>
</dbReference>
<comment type="caution">
    <text evidence="6">The sequence shown here is derived from an EMBL/GenBank/DDBJ whole genome shotgun (WGS) entry which is preliminary data.</text>
</comment>
<dbReference type="EMBL" id="JAUQSZ010000010">
    <property type="protein sequence ID" value="MDO7843606.1"/>
    <property type="molecule type" value="Genomic_DNA"/>
</dbReference>
<dbReference type="PANTHER" id="PTHR30055:SF234">
    <property type="entry name" value="HTH-TYPE TRANSCRIPTIONAL REGULATOR BETI"/>
    <property type="match status" value="1"/>
</dbReference>
<keyword evidence="1" id="KW-0805">Transcription regulation</keyword>
<dbReference type="Proteomes" id="UP001176468">
    <property type="component" value="Unassembled WGS sequence"/>
</dbReference>
<evidence type="ECO:0000256" key="4">
    <source>
        <dbReference type="PROSITE-ProRule" id="PRU00335"/>
    </source>
</evidence>